<protein>
    <recommendedName>
        <fullName evidence="4">SAP domain-containing protein</fullName>
    </recommendedName>
</protein>
<dbReference type="PANTHER" id="PTHR46551:SF1">
    <property type="entry name" value="SAP DOMAIN-CONTAINING RIBONUCLEOPROTEIN"/>
    <property type="match status" value="1"/>
</dbReference>
<dbReference type="SUPFAM" id="SSF68906">
    <property type="entry name" value="SAP domain"/>
    <property type="match status" value="1"/>
</dbReference>
<evidence type="ECO:0000256" key="1">
    <source>
        <dbReference type="ARBA" id="ARBA00022553"/>
    </source>
</evidence>
<evidence type="ECO:0000256" key="2">
    <source>
        <dbReference type="ARBA" id="ARBA00046328"/>
    </source>
</evidence>
<dbReference type="GO" id="GO:0016973">
    <property type="term" value="P:poly(A)+ mRNA export from nucleus"/>
    <property type="evidence" value="ECO:0007669"/>
    <property type="project" value="TreeGrafter"/>
</dbReference>
<sequence>METKLQKLKVTELKELLSKHNLPQTGKKDELVKRLVENNIDPDVAGTTDQPTEEAASNGATASTEAVAPTTTDASSTSAPAQTEQSDSTPAQIDETALTPEQLAMKKRAERFGIPFNPNATARPAKPTPAPKAESTVAAATSTPKEKAGAIDKTSLGLSDEVLAKRAAKFGLPEKKAAPVASAPAPSAPAAAKKAETEITPEMAEKIAIEEEKKRKRAEKFGTAKPPSTTNGAASEASAPAEPDAKKAKV</sequence>
<accession>A0AAD9CVD7</accession>
<dbReference type="EMBL" id="JAODAN010000009">
    <property type="protein sequence ID" value="KAK1922147.1"/>
    <property type="molecule type" value="Genomic_DNA"/>
</dbReference>
<evidence type="ECO:0000256" key="3">
    <source>
        <dbReference type="SAM" id="MobiDB-lite"/>
    </source>
</evidence>
<dbReference type="AlphaFoldDB" id="A0AAD9CVD7"/>
<dbReference type="SMART" id="SM00513">
    <property type="entry name" value="SAP"/>
    <property type="match status" value="1"/>
</dbReference>
<keyword evidence="6" id="KW-1185">Reference proteome</keyword>
<comment type="caution">
    <text evidence="5">The sequence shown here is derived from an EMBL/GenBank/DDBJ whole genome shotgun (WGS) entry which is preliminary data.</text>
</comment>
<dbReference type="GO" id="GO:0005634">
    <property type="term" value="C:nucleus"/>
    <property type="evidence" value="ECO:0007669"/>
    <property type="project" value="TreeGrafter"/>
</dbReference>
<evidence type="ECO:0000313" key="6">
    <source>
        <dbReference type="Proteomes" id="UP001182556"/>
    </source>
</evidence>
<feature type="domain" description="SAP" evidence="4">
    <location>
        <begin position="5"/>
        <end position="39"/>
    </location>
</feature>
<gene>
    <name evidence="5" type="ORF">DB88DRAFT_497339</name>
</gene>
<keyword evidence="1" id="KW-0597">Phosphoprotein</keyword>
<reference evidence="5" key="1">
    <citation type="submission" date="2023-02" db="EMBL/GenBank/DDBJ databases">
        <title>Identification and recombinant expression of a fungal hydrolase from Papiliotrema laurentii that hydrolyzes apple cutin and clears colloidal polyester polyurethane.</title>
        <authorList>
            <consortium name="DOE Joint Genome Institute"/>
            <person name="Roman V.A."/>
            <person name="Bojanowski C."/>
            <person name="Crable B.R."/>
            <person name="Wagner D.N."/>
            <person name="Hung C.S."/>
            <person name="Nadeau L.J."/>
            <person name="Schratz L."/>
            <person name="Haridas S."/>
            <person name="Pangilinan J."/>
            <person name="Lipzen A."/>
            <person name="Na H."/>
            <person name="Yan M."/>
            <person name="Ng V."/>
            <person name="Grigoriev I.V."/>
            <person name="Spatafora J.W."/>
            <person name="Barlow D."/>
            <person name="Biffinger J."/>
            <person name="Kelley-Loughnane N."/>
            <person name="Varaljay V.A."/>
            <person name="Crookes-Goodson W.J."/>
        </authorList>
    </citation>
    <scope>NUCLEOTIDE SEQUENCE</scope>
    <source>
        <strain evidence="5">5307AH</strain>
    </source>
</reference>
<evidence type="ECO:0000259" key="4">
    <source>
        <dbReference type="PROSITE" id="PS50800"/>
    </source>
</evidence>
<feature type="region of interest" description="Disordered" evidence="3">
    <location>
        <begin position="175"/>
        <end position="250"/>
    </location>
</feature>
<evidence type="ECO:0000313" key="5">
    <source>
        <dbReference type="EMBL" id="KAK1922147.1"/>
    </source>
</evidence>
<feature type="compositionally biased region" description="Low complexity" evidence="3">
    <location>
        <begin position="233"/>
        <end position="242"/>
    </location>
</feature>
<dbReference type="Pfam" id="PF02037">
    <property type="entry name" value="SAP"/>
    <property type="match status" value="1"/>
</dbReference>
<name>A0AAD9CVD7_PAPLA</name>
<dbReference type="InterPro" id="IPR052240">
    <property type="entry name" value="SAP_domain_ribonucleoprotein"/>
</dbReference>
<dbReference type="PANTHER" id="PTHR46551">
    <property type="entry name" value="SAP DOMAIN-CONTAINING RIBONUCLEOPROTEIN"/>
    <property type="match status" value="1"/>
</dbReference>
<dbReference type="InterPro" id="IPR003034">
    <property type="entry name" value="SAP_dom"/>
</dbReference>
<dbReference type="PROSITE" id="PS50800">
    <property type="entry name" value="SAP"/>
    <property type="match status" value="1"/>
</dbReference>
<comment type="similarity">
    <text evidence="2">Belongs to the SAP domain-containing ribonucleoprotein family.</text>
</comment>
<dbReference type="Proteomes" id="UP001182556">
    <property type="component" value="Unassembled WGS sequence"/>
</dbReference>
<organism evidence="5 6">
    <name type="scientific">Papiliotrema laurentii</name>
    <name type="common">Cryptococcus laurentii</name>
    <dbReference type="NCBI Taxonomy" id="5418"/>
    <lineage>
        <taxon>Eukaryota</taxon>
        <taxon>Fungi</taxon>
        <taxon>Dikarya</taxon>
        <taxon>Basidiomycota</taxon>
        <taxon>Agaricomycotina</taxon>
        <taxon>Tremellomycetes</taxon>
        <taxon>Tremellales</taxon>
        <taxon>Rhynchogastremaceae</taxon>
        <taxon>Papiliotrema</taxon>
    </lineage>
</organism>
<dbReference type="Gene3D" id="1.10.720.30">
    <property type="entry name" value="SAP domain"/>
    <property type="match status" value="1"/>
</dbReference>
<feature type="region of interest" description="Disordered" evidence="3">
    <location>
        <begin position="40"/>
        <end position="154"/>
    </location>
</feature>
<proteinExistence type="inferred from homology"/>
<feature type="compositionally biased region" description="Basic and acidic residues" evidence="3">
    <location>
        <begin position="193"/>
        <end position="213"/>
    </location>
</feature>
<dbReference type="InterPro" id="IPR036361">
    <property type="entry name" value="SAP_dom_sf"/>
</dbReference>
<feature type="compositionally biased region" description="Low complexity" evidence="3">
    <location>
        <begin position="66"/>
        <end position="83"/>
    </location>
</feature>
<feature type="compositionally biased region" description="Low complexity" evidence="3">
    <location>
        <begin position="178"/>
        <end position="192"/>
    </location>
</feature>